<accession>A0ABS3H807</accession>
<evidence type="ECO:0000313" key="2">
    <source>
        <dbReference type="Proteomes" id="UP000664256"/>
    </source>
</evidence>
<dbReference type="RefSeq" id="WP_206903307.1">
    <property type="nucleotide sequence ID" value="NZ_JAFLVT010000008.1"/>
</dbReference>
<organism evidence="1 2">
    <name type="scientific">Candidatus Enterococcus myersii</name>
    <dbReference type="NCBI Taxonomy" id="2815322"/>
    <lineage>
        <taxon>Bacteria</taxon>
        <taxon>Bacillati</taxon>
        <taxon>Bacillota</taxon>
        <taxon>Bacilli</taxon>
        <taxon>Lactobacillales</taxon>
        <taxon>Enterococcaceae</taxon>
        <taxon>Enterococcus</taxon>
    </lineage>
</organism>
<name>A0ABS3H807_9ENTE</name>
<dbReference type="Proteomes" id="UP000664256">
    <property type="component" value="Unassembled WGS sequence"/>
</dbReference>
<protein>
    <submittedName>
        <fullName evidence="1">Uncharacterized protein</fullName>
    </submittedName>
</protein>
<comment type="caution">
    <text evidence="1">The sequence shown here is derived from an EMBL/GenBank/DDBJ whole genome shotgun (WGS) entry which is preliminary data.</text>
</comment>
<proteinExistence type="predicted"/>
<reference evidence="1 2" key="1">
    <citation type="submission" date="2021-03" db="EMBL/GenBank/DDBJ databases">
        <title>Enterococcal diversity collection.</title>
        <authorList>
            <person name="Gilmore M.S."/>
            <person name="Schwartzman J."/>
            <person name="Van Tyne D."/>
            <person name="Martin M."/>
            <person name="Earl A.M."/>
            <person name="Manson A.L."/>
            <person name="Straub T."/>
            <person name="Salamzade R."/>
            <person name="Saavedra J."/>
            <person name="Lebreton F."/>
            <person name="Prichula J."/>
            <person name="Schaufler K."/>
            <person name="Gaca A."/>
            <person name="Sgardioli B."/>
            <person name="Wagenaar J."/>
            <person name="Strong T."/>
        </authorList>
    </citation>
    <scope>NUCLEOTIDE SEQUENCE [LARGE SCALE GENOMIC DNA]</scope>
    <source>
        <strain evidence="1 2">MJM12</strain>
    </source>
</reference>
<gene>
    <name evidence="1" type="ORF">JZO76_06290</name>
</gene>
<sequence length="64" mass="7239">MTNMNAKKTCQAKIVGLEGVHEVIFVKEYQNVAIVECLDTKELAVARLCDFVTPNKNEVKETRQ</sequence>
<dbReference type="EMBL" id="JAFLVT010000008">
    <property type="protein sequence ID" value="MBO0449144.1"/>
    <property type="molecule type" value="Genomic_DNA"/>
</dbReference>
<evidence type="ECO:0000313" key="1">
    <source>
        <dbReference type="EMBL" id="MBO0449144.1"/>
    </source>
</evidence>
<keyword evidence="2" id="KW-1185">Reference proteome</keyword>